<evidence type="ECO:0000313" key="1">
    <source>
        <dbReference type="EMBL" id="MSR92821.1"/>
    </source>
</evidence>
<dbReference type="AlphaFoldDB" id="A0A6N7UQL8"/>
<sequence length="78" mass="8728">MDGEEVVYVTETGLVYHKDPNCTHLDLSIRQVEKVRFPGCAMKVEASIMPVLFVRKKERPAILPLRETDITGPYPAAG</sequence>
<dbReference type="RefSeq" id="WP_154475333.1">
    <property type="nucleotide sequence ID" value="NZ_VULY01000016.1"/>
</dbReference>
<keyword evidence="2" id="KW-1185">Reference proteome</keyword>
<gene>
    <name evidence="1" type="ORF">FYJ34_00650</name>
</gene>
<organism evidence="1 2">
    <name type="scientific">Suipraeoptans intestinalis</name>
    <dbReference type="NCBI Taxonomy" id="2606628"/>
    <lineage>
        <taxon>Bacteria</taxon>
        <taxon>Bacillati</taxon>
        <taxon>Bacillota</taxon>
        <taxon>Clostridia</taxon>
        <taxon>Lachnospirales</taxon>
        <taxon>Lachnospiraceae</taxon>
        <taxon>Suipraeoptans</taxon>
    </lineage>
</organism>
<accession>A0A6N7UQL8</accession>
<protein>
    <submittedName>
        <fullName evidence="1">Uncharacterized protein</fullName>
    </submittedName>
</protein>
<proteinExistence type="predicted"/>
<name>A0A6N7UQL8_9FIRM</name>
<evidence type="ECO:0000313" key="2">
    <source>
        <dbReference type="Proteomes" id="UP000434409"/>
    </source>
</evidence>
<dbReference type="EMBL" id="VULY01000016">
    <property type="protein sequence ID" value="MSR92821.1"/>
    <property type="molecule type" value="Genomic_DNA"/>
</dbReference>
<comment type="caution">
    <text evidence="1">The sequence shown here is derived from an EMBL/GenBank/DDBJ whole genome shotgun (WGS) entry which is preliminary data.</text>
</comment>
<reference evidence="1 2" key="1">
    <citation type="submission" date="2019-08" db="EMBL/GenBank/DDBJ databases">
        <title>In-depth cultivation of the pig gut microbiome towards novel bacterial diversity and tailored functional studies.</title>
        <authorList>
            <person name="Wylensek D."/>
            <person name="Hitch T.C.A."/>
            <person name="Clavel T."/>
        </authorList>
    </citation>
    <scope>NUCLEOTIDE SEQUENCE [LARGE SCALE GENOMIC DNA]</scope>
    <source>
        <strain evidence="1 2">68-1-5</strain>
    </source>
</reference>
<dbReference type="Proteomes" id="UP000434409">
    <property type="component" value="Unassembled WGS sequence"/>
</dbReference>